<proteinExistence type="predicted"/>
<dbReference type="InterPro" id="IPR050354">
    <property type="entry name" value="F-box/kelch-repeat_ARATH"/>
</dbReference>
<sequence length="481" mass="55246">MAHIEDWPRAPAPEGKEDDDSCALIPGLPDNLTVTEILPRLPLWKADHLRAVSSYWRNTIQSSLEYVLRIRASRGLTQRFLLLCNVHYASYVDASGVKRTQVGTRELEFVLLDIMYGAEIFVPKILVRGNSHFIHTQGCNIFVLTDINKHPDFLETEASYLHTFNLHKNKWRQCRIRNRAQWAMEFWEDSRYVADGYLFTVHKRYVNRLNIGECSMETQSKNLDIDADAIEWEKMPLLTIERFNAIIRVADKKLYVLGGLCISDDVLFEEIFSGEVLELHGNAKEWSLVPELYPKAIFGEEISTPIVEVLQGHLCALCKESERILCYDPTCKVWKPWLCIAGLKERLFQSPLLLSIHEDMLSIIVLSYDAVKHPLHNVKTSYESLEVTYIEEGTDDVMNYGSVSTSHEFEVQTYNENQREDCVLVLTLPTKRSQLAHSSRESILTLTSRKTKLVQSSTPGIQIASYFLHQSRLHTGRLISI</sequence>
<dbReference type="InterPro" id="IPR015915">
    <property type="entry name" value="Kelch-typ_b-propeller"/>
</dbReference>
<feature type="region of interest" description="Disordered" evidence="1">
    <location>
        <begin position="1"/>
        <end position="20"/>
    </location>
</feature>
<dbReference type="EMBL" id="CM035417">
    <property type="protein sequence ID" value="KAH7423462.1"/>
    <property type="molecule type" value="Genomic_DNA"/>
</dbReference>
<dbReference type="PANTHER" id="PTHR24414">
    <property type="entry name" value="F-BOX/KELCH-REPEAT PROTEIN SKIP4"/>
    <property type="match status" value="1"/>
</dbReference>
<evidence type="ECO:0000256" key="1">
    <source>
        <dbReference type="SAM" id="MobiDB-lite"/>
    </source>
</evidence>
<comment type="caution">
    <text evidence="2">The sequence shown here is derived from an EMBL/GenBank/DDBJ whole genome shotgun (WGS) entry which is preliminary data.</text>
</comment>
<accession>A0A8T2TLA3</accession>
<organism evidence="2 3">
    <name type="scientific">Ceratopteris richardii</name>
    <name type="common">Triangle waterfern</name>
    <dbReference type="NCBI Taxonomy" id="49495"/>
    <lineage>
        <taxon>Eukaryota</taxon>
        <taxon>Viridiplantae</taxon>
        <taxon>Streptophyta</taxon>
        <taxon>Embryophyta</taxon>
        <taxon>Tracheophyta</taxon>
        <taxon>Polypodiopsida</taxon>
        <taxon>Polypodiidae</taxon>
        <taxon>Polypodiales</taxon>
        <taxon>Pteridineae</taxon>
        <taxon>Pteridaceae</taxon>
        <taxon>Parkerioideae</taxon>
        <taxon>Ceratopteris</taxon>
    </lineage>
</organism>
<dbReference type="AlphaFoldDB" id="A0A8T2TLA3"/>
<gene>
    <name evidence="2" type="ORF">KP509_12G056800</name>
</gene>
<protein>
    <recommendedName>
        <fullName evidence="4">F-box domain-containing protein</fullName>
    </recommendedName>
</protein>
<evidence type="ECO:0000313" key="2">
    <source>
        <dbReference type="EMBL" id="KAH7423462.1"/>
    </source>
</evidence>
<keyword evidence="3" id="KW-1185">Reference proteome</keyword>
<evidence type="ECO:0008006" key="4">
    <source>
        <dbReference type="Google" id="ProtNLM"/>
    </source>
</evidence>
<dbReference type="Proteomes" id="UP000825935">
    <property type="component" value="Chromosome 12"/>
</dbReference>
<dbReference type="SUPFAM" id="SSF117281">
    <property type="entry name" value="Kelch motif"/>
    <property type="match status" value="1"/>
</dbReference>
<dbReference type="Gene3D" id="2.120.10.80">
    <property type="entry name" value="Kelch-type beta propeller"/>
    <property type="match status" value="1"/>
</dbReference>
<reference evidence="2" key="1">
    <citation type="submission" date="2021-08" db="EMBL/GenBank/DDBJ databases">
        <title>WGS assembly of Ceratopteris richardii.</title>
        <authorList>
            <person name="Marchant D.B."/>
            <person name="Chen G."/>
            <person name="Jenkins J."/>
            <person name="Shu S."/>
            <person name="Leebens-Mack J."/>
            <person name="Grimwood J."/>
            <person name="Schmutz J."/>
            <person name="Soltis P."/>
            <person name="Soltis D."/>
            <person name="Chen Z.-H."/>
        </authorList>
    </citation>
    <scope>NUCLEOTIDE SEQUENCE</scope>
    <source>
        <strain evidence="2">Whitten #5841</strain>
        <tissue evidence="2">Leaf</tissue>
    </source>
</reference>
<evidence type="ECO:0000313" key="3">
    <source>
        <dbReference type="Proteomes" id="UP000825935"/>
    </source>
</evidence>
<dbReference type="OrthoDB" id="581771at2759"/>
<dbReference type="PANTHER" id="PTHR24414:SF40">
    <property type="entry name" value="F-BOX_KELCH-REPEAT PROTEIN SKIP30"/>
    <property type="match status" value="1"/>
</dbReference>
<name>A0A8T2TLA3_CERRI</name>